<sequence>MAAGQNDRKGKGKGGDDAGQRSARCAGASMNNEEREWLEQQSQAAYADYIQAGAEAEAVVASGGKAFAVTKKSFINRVFDDFGKRFSVPRPEETEEAFKVRQKADHTSKKRFMTKKRAETMDEMDTRVASYRLYIVGFVYRRMKEIEEGDKSKEALARIDPIKVAAARGATGWDVFFAGHKWRPNRGLGETVGTW</sequence>
<evidence type="ECO:0000313" key="2">
    <source>
        <dbReference type="Proteomes" id="UP000814140"/>
    </source>
</evidence>
<protein>
    <submittedName>
        <fullName evidence="1">Uncharacterized protein</fullName>
    </submittedName>
</protein>
<reference evidence="1" key="1">
    <citation type="submission" date="2021-03" db="EMBL/GenBank/DDBJ databases">
        <authorList>
            <consortium name="DOE Joint Genome Institute"/>
            <person name="Ahrendt S."/>
            <person name="Looney B.P."/>
            <person name="Miyauchi S."/>
            <person name="Morin E."/>
            <person name="Drula E."/>
            <person name="Courty P.E."/>
            <person name="Chicoki N."/>
            <person name="Fauchery L."/>
            <person name="Kohler A."/>
            <person name="Kuo A."/>
            <person name="Labutti K."/>
            <person name="Pangilinan J."/>
            <person name="Lipzen A."/>
            <person name="Riley R."/>
            <person name="Andreopoulos W."/>
            <person name="He G."/>
            <person name="Johnson J."/>
            <person name="Barry K.W."/>
            <person name="Grigoriev I.V."/>
            <person name="Nagy L."/>
            <person name="Hibbett D."/>
            <person name="Henrissat B."/>
            <person name="Matheny P.B."/>
            <person name="Labbe J."/>
            <person name="Martin F."/>
        </authorList>
    </citation>
    <scope>NUCLEOTIDE SEQUENCE</scope>
    <source>
        <strain evidence="1">HHB10654</strain>
    </source>
</reference>
<reference evidence="1" key="2">
    <citation type="journal article" date="2022" name="New Phytol.">
        <title>Evolutionary transition to the ectomycorrhizal habit in the genomes of a hyperdiverse lineage of mushroom-forming fungi.</title>
        <authorList>
            <person name="Looney B."/>
            <person name="Miyauchi S."/>
            <person name="Morin E."/>
            <person name="Drula E."/>
            <person name="Courty P.E."/>
            <person name="Kohler A."/>
            <person name="Kuo A."/>
            <person name="LaButti K."/>
            <person name="Pangilinan J."/>
            <person name="Lipzen A."/>
            <person name="Riley R."/>
            <person name="Andreopoulos W."/>
            <person name="He G."/>
            <person name="Johnson J."/>
            <person name="Nolan M."/>
            <person name="Tritt A."/>
            <person name="Barry K.W."/>
            <person name="Grigoriev I.V."/>
            <person name="Nagy L.G."/>
            <person name="Hibbett D."/>
            <person name="Henrissat B."/>
            <person name="Matheny P.B."/>
            <person name="Labbe J."/>
            <person name="Martin F.M."/>
        </authorList>
    </citation>
    <scope>NUCLEOTIDE SEQUENCE</scope>
    <source>
        <strain evidence="1">HHB10654</strain>
    </source>
</reference>
<organism evidence="1 2">
    <name type="scientific">Artomyces pyxidatus</name>
    <dbReference type="NCBI Taxonomy" id="48021"/>
    <lineage>
        <taxon>Eukaryota</taxon>
        <taxon>Fungi</taxon>
        <taxon>Dikarya</taxon>
        <taxon>Basidiomycota</taxon>
        <taxon>Agaricomycotina</taxon>
        <taxon>Agaricomycetes</taxon>
        <taxon>Russulales</taxon>
        <taxon>Auriscalpiaceae</taxon>
        <taxon>Artomyces</taxon>
    </lineage>
</organism>
<gene>
    <name evidence="1" type="ORF">BV25DRAFT_1922919</name>
</gene>
<accession>A0ACB8SEA9</accession>
<evidence type="ECO:0000313" key="1">
    <source>
        <dbReference type="EMBL" id="KAI0054218.1"/>
    </source>
</evidence>
<proteinExistence type="predicted"/>
<dbReference type="Proteomes" id="UP000814140">
    <property type="component" value="Unassembled WGS sequence"/>
</dbReference>
<comment type="caution">
    <text evidence="1">The sequence shown here is derived from an EMBL/GenBank/DDBJ whole genome shotgun (WGS) entry which is preliminary data.</text>
</comment>
<keyword evidence="2" id="KW-1185">Reference proteome</keyword>
<feature type="non-terminal residue" evidence="1">
    <location>
        <position position="195"/>
    </location>
</feature>
<dbReference type="EMBL" id="MU277629">
    <property type="protein sequence ID" value="KAI0054218.1"/>
    <property type="molecule type" value="Genomic_DNA"/>
</dbReference>
<name>A0ACB8SEA9_9AGAM</name>